<reference evidence="3 4" key="1">
    <citation type="journal article" date="2018" name="Environ. Microbiol.">
        <title>Novel energy conservation strategies and behaviour of Pelotomaculum schinkii driving syntrophic propionate catabolism.</title>
        <authorList>
            <person name="Hidalgo-Ahumada C.A.P."/>
            <person name="Nobu M.K."/>
            <person name="Narihiro T."/>
            <person name="Tamaki H."/>
            <person name="Liu W.T."/>
            <person name="Kamagata Y."/>
            <person name="Stams A.J.M."/>
            <person name="Imachi H."/>
            <person name="Sousa D.Z."/>
        </authorList>
    </citation>
    <scope>NUCLEOTIDE SEQUENCE [LARGE SCALE GENOMIC DNA]</scope>
    <source>
        <strain evidence="3 4">MGP</strain>
    </source>
</reference>
<evidence type="ECO:0000259" key="2">
    <source>
        <dbReference type="Pfam" id="PF25023"/>
    </source>
</evidence>
<accession>A0A4Y7RRG7</accession>
<dbReference type="AlphaFoldDB" id="A0A4Y7RRG7"/>
<gene>
    <name evidence="3" type="primary">wapA</name>
    <name evidence="3" type="ORF">Pmgp_02034</name>
</gene>
<organism evidence="3 4">
    <name type="scientific">Pelotomaculum propionicicum</name>
    <dbReference type="NCBI Taxonomy" id="258475"/>
    <lineage>
        <taxon>Bacteria</taxon>
        <taxon>Bacillati</taxon>
        <taxon>Bacillota</taxon>
        <taxon>Clostridia</taxon>
        <taxon>Eubacteriales</taxon>
        <taxon>Desulfotomaculaceae</taxon>
        <taxon>Pelotomaculum</taxon>
    </lineage>
</organism>
<evidence type="ECO:0000256" key="1">
    <source>
        <dbReference type="ARBA" id="ARBA00022737"/>
    </source>
</evidence>
<sequence>MDISPGTIFKVKSGITIFVNGALNANGADINPVVFTSIKDDTYGGDTNNDGTATTPQPGNWNVINLAASSKIDFNYVTIRYGNTAISRIGANPEISVSNCDISNMFLHGIEIQSCTNVNISNNKLVTTTDALGRTTTCGYDAENNLISVTDPLNHTTSYTYDYLNRLTSTTDANGRTETYTLDGNGNRVSKTDRNGNTTTYAYDVLNRLTRVTDAMGNSVATEYDALGNKTSVTDQRGNVTSYTYDQSSRLLSVTDPLGGVTSYTYDLAGNKLSVTDARGACWSYTYDDANRLTTVIDPLGHTSVTVYDSAGNVTERTDANNNTTTFGYDSLNRLSLVTDALGRSTSYTYDSNGNLTAVTNAKNQTFTAAYDALNRVVQESDPLGNTSLKTYDYAGNLSSKTRPDGSTINYTYDAVNRLTNISYPDQSSVSYAYDYNGNRTSMTDPAGSASYNYDSLNRLTSVTRSVYSVGYEYDQAGNMTALVYPGGLRVSYTYNGLNLPSSVSDSVYSTSISYDEAGNRTQEILPNGVTVTYEYDLSGRLILLQHAIGGNIIARSAYTLDNVGNRMSVTDEQGGITSYVYDNLYQLTRVTYPDSQVVDYTYDQVGNRTSAGGVPYTYDNANRLIQVGITPYAYDAGGNLTSVGGTTLYNYDYENRLTYFTDGTKTIQYSYDGDGNRLSQSVSGSVYEYIYDINTGIPRLLVENDGQGGVNNYLYAGRLFSRIGNEDRVYYHQDGLGSISAITDIAANLLNRYTYDVFGLPRSVSESVNNSFRFAGEQYDSNDLIYLRARYYNPATGRFLSQDTFQGKLNDPLSQNRYAYCGNNPVLFVDPTGNVTICELPWSNMGYEELYELYKTLQDQIENEQVILNGDYEWWQKEIAEFRLQEFQKNYRVINELLIIKGDYSQEEKDFASLTLDNIDKEEFEKSSQIVLGLYGGKGSKLVKGTGKAAGSINLSIKPVANNPKLQNVINELYRPGATVGNGSTMDAIRYELQTGQMVGGKSHILKGQERVRNLENIIRKQNLDPEDQAIANALLQDLKNALSGN</sequence>
<dbReference type="EC" id="3.1.-.-" evidence="3"/>
<dbReference type="RefSeq" id="WP_134213874.1">
    <property type="nucleotide sequence ID" value="NZ_QFFZ01000020.1"/>
</dbReference>
<dbReference type="InterPro" id="IPR050708">
    <property type="entry name" value="T6SS_VgrG/RHS"/>
</dbReference>
<dbReference type="GO" id="GO:0016787">
    <property type="term" value="F:hydrolase activity"/>
    <property type="evidence" value="ECO:0007669"/>
    <property type="project" value="UniProtKB-KW"/>
</dbReference>
<evidence type="ECO:0000313" key="3">
    <source>
        <dbReference type="EMBL" id="TEB10867.1"/>
    </source>
</evidence>
<dbReference type="PANTHER" id="PTHR32305">
    <property type="match status" value="1"/>
</dbReference>
<dbReference type="InterPro" id="IPR006530">
    <property type="entry name" value="YD"/>
</dbReference>
<dbReference type="OrthoDB" id="513777at2"/>
<evidence type="ECO:0000313" key="4">
    <source>
        <dbReference type="Proteomes" id="UP000297597"/>
    </source>
</evidence>
<dbReference type="Pfam" id="PF05593">
    <property type="entry name" value="RHS_repeat"/>
    <property type="match status" value="4"/>
</dbReference>
<dbReference type="NCBIfam" id="TIGR01643">
    <property type="entry name" value="YD_repeat_2x"/>
    <property type="match status" value="11"/>
</dbReference>
<dbReference type="InterPro" id="IPR031325">
    <property type="entry name" value="RHS_repeat"/>
</dbReference>
<feature type="domain" description="Teneurin-like YD-shell" evidence="2">
    <location>
        <begin position="572"/>
        <end position="827"/>
    </location>
</feature>
<keyword evidence="3" id="KW-0378">Hydrolase</keyword>
<dbReference type="InterPro" id="IPR056823">
    <property type="entry name" value="TEN-like_YD-shell"/>
</dbReference>
<name>A0A4Y7RRG7_9FIRM</name>
<dbReference type="Gene3D" id="2.180.10.10">
    <property type="entry name" value="RHS repeat-associated core"/>
    <property type="match status" value="3"/>
</dbReference>
<comment type="caution">
    <text evidence="3">The sequence shown here is derived from an EMBL/GenBank/DDBJ whole genome shotgun (WGS) entry which is preliminary data.</text>
</comment>
<dbReference type="NCBIfam" id="TIGR03696">
    <property type="entry name" value="Rhs_assc_core"/>
    <property type="match status" value="1"/>
</dbReference>
<keyword evidence="4" id="KW-1185">Reference proteome</keyword>
<dbReference type="Pfam" id="PF25023">
    <property type="entry name" value="TEN_YD-shell"/>
    <property type="match status" value="2"/>
</dbReference>
<feature type="domain" description="Teneurin-like YD-shell" evidence="2">
    <location>
        <begin position="286"/>
        <end position="454"/>
    </location>
</feature>
<dbReference type="Proteomes" id="UP000297597">
    <property type="component" value="Unassembled WGS sequence"/>
</dbReference>
<dbReference type="PANTHER" id="PTHR32305:SF15">
    <property type="entry name" value="PROTEIN RHSA-RELATED"/>
    <property type="match status" value="1"/>
</dbReference>
<proteinExistence type="predicted"/>
<dbReference type="EMBL" id="QFFZ01000020">
    <property type="protein sequence ID" value="TEB10867.1"/>
    <property type="molecule type" value="Genomic_DNA"/>
</dbReference>
<keyword evidence="1" id="KW-0677">Repeat</keyword>
<protein>
    <submittedName>
        <fullName evidence="3">tRNA3(Ser)-specific nuclease WapA</fullName>
        <ecNumber evidence="3">3.1.-.-</ecNumber>
    </submittedName>
</protein>
<dbReference type="InterPro" id="IPR022385">
    <property type="entry name" value="Rhs_assc_core"/>
</dbReference>